<accession>A0A1U7HDL9</accession>
<keyword evidence="2" id="KW-1185">Reference proteome</keyword>
<name>A0A1U7HDL9_9CYAN</name>
<organism evidence="1 2">
    <name type="scientific">Hydrococcus rivularis NIES-593</name>
    <dbReference type="NCBI Taxonomy" id="1921803"/>
    <lineage>
        <taxon>Bacteria</taxon>
        <taxon>Bacillati</taxon>
        <taxon>Cyanobacteriota</taxon>
        <taxon>Cyanophyceae</taxon>
        <taxon>Pleurocapsales</taxon>
        <taxon>Hydrococcaceae</taxon>
        <taxon>Hydrococcus</taxon>
    </lineage>
</organism>
<evidence type="ECO:0000313" key="2">
    <source>
        <dbReference type="Proteomes" id="UP000186868"/>
    </source>
</evidence>
<comment type="caution">
    <text evidence="1">The sequence shown here is derived from an EMBL/GenBank/DDBJ whole genome shotgun (WGS) entry which is preliminary data.</text>
</comment>
<dbReference type="EMBL" id="MRCB01000018">
    <property type="protein sequence ID" value="OKH21676.1"/>
    <property type="molecule type" value="Genomic_DNA"/>
</dbReference>
<gene>
    <name evidence="1" type="ORF">NIES593_14675</name>
</gene>
<evidence type="ECO:0000313" key="1">
    <source>
        <dbReference type="EMBL" id="OKH21676.1"/>
    </source>
</evidence>
<dbReference type="AlphaFoldDB" id="A0A1U7HDL9"/>
<reference evidence="1 2" key="1">
    <citation type="submission" date="2016-11" db="EMBL/GenBank/DDBJ databases">
        <title>Draft Genome Sequences of Nine Cyanobacterial Strains from Diverse Habitats.</title>
        <authorList>
            <person name="Zhu T."/>
            <person name="Hou S."/>
            <person name="Lu X."/>
            <person name="Hess W.R."/>
        </authorList>
    </citation>
    <scope>NUCLEOTIDE SEQUENCE [LARGE SCALE GENOMIC DNA]</scope>
    <source>
        <strain evidence="1 2">NIES-593</strain>
    </source>
</reference>
<sequence>MVFPQIASGLFRAISVSGEKVGRDLLLSEVFLDAIASVDIVSNFSAIEAIEAKFTWGFNLNIV</sequence>
<protein>
    <submittedName>
        <fullName evidence="1">Uncharacterized protein</fullName>
    </submittedName>
</protein>
<dbReference type="RefSeq" id="WP_073600298.1">
    <property type="nucleotide sequence ID" value="NZ_MRCB01000018.1"/>
</dbReference>
<proteinExistence type="predicted"/>
<dbReference type="Proteomes" id="UP000186868">
    <property type="component" value="Unassembled WGS sequence"/>
</dbReference>